<dbReference type="EMBL" id="GBXM01075456">
    <property type="protein sequence ID" value="JAH33121.1"/>
    <property type="molecule type" value="Transcribed_RNA"/>
</dbReference>
<organism evidence="1">
    <name type="scientific">Anguilla anguilla</name>
    <name type="common">European freshwater eel</name>
    <name type="synonym">Muraena anguilla</name>
    <dbReference type="NCBI Taxonomy" id="7936"/>
    <lineage>
        <taxon>Eukaryota</taxon>
        <taxon>Metazoa</taxon>
        <taxon>Chordata</taxon>
        <taxon>Craniata</taxon>
        <taxon>Vertebrata</taxon>
        <taxon>Euteleostomi</taxon>
        <taxon>Actinopterygii</taxon>
        <taxon>Neopterygii</taxon>
        <taxon>Teleostei</taxon>
        <taxon>Anguilliformes</taxon>
        <taxon>Anguillidae</taxon>
        <taxon>Anguilla</taxon>
    </lineage>
</organism>
<evidence type="ECO:0000313" key="1">
    <source>
        <dbReference type="EMBL" id="JAH33121.1"/>
    </source>
</evidence>
<reference evidence="1" key="2">
    <citation type="journal article" date="2015" name="Fish Shellfish Immunol.">
        <title>Early steps in the European eel (Anguilla anguilla)-Vibrio vulnificus interaction in the gills: Role of the RtxA13 toxin.</title>
        <authorList>
            <person name="Callol A."/>
            <person name="Pajuelo D."/>
            <person name="Ebbesson L."/>
            <person name="Teles M."/>
            <person name="MacKenzie S."/>
            <person name="Amaro C."/>
        </authorList>
    </citation>
    <scope>NUCLEOTIDE SEQUENCE</scope>
</reference>
<reference evidence="1" key="1">
    <citation type="submission" date="2014-11" db="EMBL/GenBank/DDBJ databases">
        <authorList>
            <person name="Amaro Gonzalez C."/>
        </authorList>
    </citation>
    <scope>NUCLEOTIDE SEQUENCE</scope>
</reference>
<dbReference type="AlphaFoldDB" id="A0A0E9RVB5"/>
<sequence>MCVNMQVMCDRLSVSVSVTRWECSCLAALPSPCSIVSPAGGAASLRASCLTGFPSFGQTRPRCPR</sequence>
<accession>A0A0E9RVB5</accession>
<proteinExistence type="predicted"/>
<protein>
    <submittedName>
        <fullName evidence="1">Uncharacterized protein</fullName>
    </submittedName>
</protein>
<name>A0A0E9RVB5_ANGAN</name>